<dbReference type="VEuPathDB" id="FungiDB:ATEG_05225"/>
<accession>Q0CM59</accession>
<proteinExistence type="predicted"/>
<reference evidence="3" key="1">
    <citation type="submission" date="2005-09" db="EMBL/GenBank/DDBJ databases">
        <title>Annotation of the Aspergillus terreus NIH2624 genome.</title>
        <authorList>
            <person name="Birren B.W."/>
            <person name="Lander E.S."/>
            <person name="Galagan J.E."/>
            <person name="Nusbaum C."/>
            <person name="Devon K."/>
            <person name="Henn M."/>
            <person name="Ma L.-J."/>
            <person name="Jaffe D.B."/>
            <person name="Butler J."/>
            <person name="Alvarez P."/>
            <person name="Gnerre S."/>
            <person name="Grabherr M."/>
            <person name="Kleber M."/>
            <person name="Mauceli E.W."/>
            <person name="Brockman W."/>
            <person name="Rounsley S."/>
            <person name="Young S.K."/>
            <person name="LaButti K."/>
            <person name="Pushparaj V."/>
            <person name="DeCaprio D."/>
            <person name="Crawford M."/>
            <person name="Koehrsen M."/>
            <person name="Engels R."/>
            <person name="Montgomery P."/>
            <person name="Pearson M."/>
            <person name="Howarth C."/>
            <person name="Larson L."/>
            <person name="Luoma S."/>
            <person name="White J."/>
            <person name="Alvarado L."/>
            <person name="Kodira C.D."/>
            <person name="Zeng Q."/>
            <person name="Oleary S."/>
            <person name="Yandava C."/>
            <person name="Denning D.W."/>
            <person name="Nierman W.C."/>
            <person name="Milne T."/>
            <person name="Madden K."/>
        </authorList>
    </citation>
    <scope>NUCLEOTIDE SEQUENCE [LARGE SCALE GENOMIC DNA]</scope>
    <source>
        <strain evidence="3">NIH 2624 / FGSC A1156</strain>
    </source>
</reference>
<keyword evidence="1" id="KW-0812">Transmembrane</keyword>
<dbReference type="OMA" id="NYWYDYF"/>
<dbReference type="InterPro" id="IPR010775">
    <property type="entry name" value="DUF1365"/>
</dbReference>
<organism evidence="2 3">
    <name type="scientific">Aspergillus terreus (strain NIH 2624 / FGSC A1156)</name>
    <dbReference type="NCBI Taxonomy" id="341663"/>
    <lineage>
        <taxon>Eukaryota</taxon>
        <taxon>Fungi</taxon>
        <taxon>Dikarya</taxon>
        <taxon>Ascomycota</taxon>
        <taxon>Pezizomycotina</taxon>
        <taxon>Eurotiomycetes</taxon>
        <taxon>Eurotiomycetidae</taxon>
        <taxon>Eurotiales</taxon>
        <taxon>Aspergillaceae</taxon>
        <taxon>Aspergillus</taxon>
        <taxon>Aspergillus subgen. Circumdati</taxon>
    </lineage>
</organism>
<dbReference type="Pfam" id="PF07103">
    <property type="entry name" value="DUF1365"/>
    <property type="match status" value="1"/>
</dbReference>
<evidence type="ECO:0000256" key="1">
    <source>
        <dbReference type="SAM" id="Phobius"/>
    </source>
</evidence>
<dbReference type="PANTHER" id="PTHR33973">
    <property type="entry name" value="OS07G0153300 PROTEIN"/>
    <property type="match status" value="1"/>
</dbReference>
<dbReference type="STRING" id="341663.Q0CM59"/>
<dbReference type="Proteomes" id="UP000007963">
    <property type="component" value="Unassembled WGS sequence"/>
</dbReference>
<evidence type="ECO:0000313" key="3">
    <source>
        <dbReference type="Proteomes" id="UP000007963"/>
    </source>
</evidence>
<dbReference type="eggNOG" id="ENOG502RGVU">
    <property type="taxonomic scope" value="Eukaryota"/>
</dbReference>
<dbReference type="PANTHER" id="PTHR33973:SF4">
    <property type="entry name" value="OS07G0153300 PROTEIN"/>
    <property type="match status" value="1"/>
</dbReference>
<keyword evidence="1" id="KW-0472">Membrane</keyword>
<sequence length="643" mass="73231">MFWSTLLYILLVTAGLVFRASHPGFKQLLQLFIACFVISIVFLLSKLIIAACLWRRLIVLHPNARNDFVGKPLLFPARLSHARRFPQIERYNYWYDYFMVGVPVGLRGRIGNLLSIDNLPAWEHSREKCWFTIDPTYYLDPGSGDRSLEEKLHIFLQSQGENPQEFPYAYLISVPRFLWWQKSAISYWYLYSSERKLTAMIMEINNSFYEKRNFFFRLTGDDIAVDSPQPQASTITATAKDTKERVSIHFHSSASQSKHYKGSWEKLIFGSPFEKVGGSMTAKFVDPMLGPSLQSNLSSNTPDGQVKVTSRLASWGEPVDPLLSDSWSIASFVARWTHVGALSAPRIVKEALRIRFRGNLKYLQRPEVRADSVPRKQTKVERTMELFFREYLSQLTAHCQFPISIKYTPPKRLHFEPITFHSPMTPTSSPRPVLTITPLTPRFYTSFPEHPSAAEAFSAETAASPTDADPNSRRLEVSDNSLLDQVLSTAAHSLDSEREKTAGQDSKLSHGRLESKMLAAIIARLRGSHSTTFMDRFVLSQYPAAKDRLAYQCNILRWHLARRLPIESQAIVTLCYIAVRTAIVGIMLRCAYSVWAETEVVQWLVERAYITPGVGALVYGGWEMVTGYIGEYYLNPFAWGEGL</sequence>
<dbReference type="HOGENOM" id="CLU_020424_1_0_1"/>
<dbReference type="RefSeq" id="XP_001214403.1">
    <property type="nucleotide sequence ID" value="XM_001214403.1"/>
</dbReference>
<feature type="transmembrane region" description="Helical" evidence="1">
    <location>
        <begin position="29"/>
        <end position="54"/>
    </location>
</feature>
<protein>
    <submittedName>
        <fullName evidence="2">Uncharacterized protein</fullName>
    </submittedName>
</protein>
<dbReference type="EMBL" id="CH476600">
    <property type="protein sequence ID" value="EAU34294.1"/>
    <property type="molecule type" value="Genomic_DNA"/>
</dbReference>
<dbReference type="OrthoDB" id="3340520at2759"/>
<dbReference type="AlphaFoldDB" id="Q0CM59"/>
<evidence type="ECO:0000313" key="2">
    <source>
        <dbReference type="EMBL" id="EAU34294.1"/>
    </source>
</evidence>
<dbReference type="GeneID" id="4321045"/>
<gene>
    <name evidence="2" type="ORF">ATEG_05225</name>
</gene>
<name>Q0CM59_ASPTN</name>
<keyword evidence="1" id="KW-1133">Transmembrane helix</keyword>